<keyword evidence="5" id="KW-1185">Reference proteome</keyword>
<feature type="transmembrane region" description="Helical" evidence="1">
    <location>
        <begin position="386"/>
        <end position="406"/>
    </location>
</feature>
<evidence type="ECO:0000259" key="3">
    <source>
        <dbReference type="Pfam" id="PF20990"/>
    </source>
</evidence>
<dbReference type="AlphaFoldDB" id="A0A7W9PCH3"/>
<dbReference type="EMBL" id="JACHIT010000001">
    <property type="protein sequence ID" value="MBB5913505.1"/>
    <property type="molecule type" value="Genomic_DNA"/>
</dbReference>
<evidence type="ECO:0000313" key="5">
    <source>
        <dbReference type="Proteomes" id="UP000540412"/>
    </source>
</evidence>
<feature type="chain" id="PRO_5031501494" evidence="2">
    <location>
        <begin position="29"/>
        <end position="539"/>
    </location>
</feature>
<dbReference type="Pfam" id="PF20990">
    <property type="entry name" value="DUF2207_C"/>
    <property type="match status" value="1"/>
</dbReference>
<evidence type="ECO:0000256" key="2">
    <source>
        <dbReference type="SAM" id="SignalP"/>
    </source>
</evidence>
<accession>A0A7W9PCH3</accession>
<reference evidence="4 5" key="1">
    <citation type="submission" date="2020-08" db="EMBL/GenBank/DDBJ databases">
        <title>Sequencing the genomes of 1000 actinobacteria strains.</title>
        <authorList>
            <person name="Klenk H.-P."/>
        </authorList>
    </citation>
    <scope>NUCLEOTIDE SEQUENCE [LARGE SCALE GENOMIC DNA]</scope>
    <source>
        <strain evidence="4 5">DSM 43582</strain>
    </source>
</reference>
<comment type="caution">
    <text evidence="4">The sequence shown here is derived from an EMBL/GenBank/DDBJ whole genome shotgun (WGS) entry which is preliminary data.</text>
</comment>
<dbReference type="InterPro" id="IPR048389">
    <property type="entry name" value="YciQ-like_C"/>
</dbReference>
<name>A0A7W9PCH3_9NOCA</name>
<organism evidence="4 5">
    <name type="scientific">Nocardia transvalensis</name>
    <dbReference type="NCBI Taxonomy" id="37333"/>
    <lineage>
        <taxon>Bacteria</taxon>
        <taxon>Bacillati</taxon>
        <taxon>Actinomycetota</taxon>
        <taxon>Actinomycetes</taxon>
        <taxon>Mycobacteriales</taxon>
        <taxon>Nocardiaceae</taxon>
        <taxon>Nocardia</taxon>
    </lineage>
</organism>
<proteinExistence type="predicted"/>
<protein>
    <submittedName>
        <fullName evidence="4">Uncharacterized protein (TIGR04222 family)</fullName>
    </submittedName>
</protein>
<dbReference type="RefSeq" id="WP_040744783.1">
    <property type="nucleotide sequence ID" value="NZ_JACHIT010000001.1"/>
</dbReference>
<sequence>MLIFRGGALGALLLVLAGLFAATPAVQAQQPADGVTINTDIKLSEDGLLEVAETVQVPPGGQFHMVVPLRVALKDKGERRFSVTDISATGPGTAKVDGDRFSIDAQPGESSYKYTVHNAVNDAPGTQIFRWSGVLNTDVASITASVISPSYQMGIVDCKIGPAGSPSPCADVRIEPDGVLSLYKEGLHKGDLIDLTLQLPPGTVPANADITGDEPSAFAITTPVLVAFGVLLAALAAAAGYVAWTRRQDAAATAGQETLDPVQHNGNQAQFVSPGGVLPGEAGLLLDGSADASDLAATVVDLAVRRYLWITSVSESDWRLSRVNPADDQLRDYEKAVYGALLPDGVESVLLSELRGRVGGDPVREKLREDALTRGTLIDRTRRGPAFWLGAVLVVAGIGTTIALAITGGHALVGIAIALGGVASLLLPRYLPVRTVAGRELAGQVRALQRGLDALAPDRVPPNDREVVFSRALPFTVVGGRADNWIRTFRDLDPSADQRPGLYWFGGFDRDRNLHRFAGHFPYFITALEGLFTGSGAAR</sequence>
<gene>
    <name evidence="4" type="ORF">BJY24_002372</name>
</gene>
<feature type="transmembrane region" description="Helical" evidence="1">
    <location>
        <begin position="412"/>
        <end position="431"/>
    </location>
</feature>
<keyword evidence="1" id="KW-1133">Transmembrane helix</keyword>
<dbReference type="Proteomes" id="UP000540412">
    <property type="component" value="Unassembled WGS sequence"/>
</dbReference>
<keyword evidence="1" id="KW-0812">Transmembrane</keyword>
<feature type="signal peptide" evidence="2">
    <location>
        <begin position="1"/>
        <end position="28"/>
    </location>
</feature>
<evidence type="ECO:0000313" key="4">
    <source>
        <dbReference type="EMBL" id="MBB5913505.1"/>
    </source>
</evidence>
<keyword evidence="1" id="KW-0472">Membrane</keyword>
<keyword evidence="2" id="KW-0732">Signal</keyword>
<feature type="transmembrane region" description="Helical" evidence="1">
    <location>
        <begin position="224"/>
        <end position="244"/>
    </location>
</feature>
<feature type="domain" description="Predicted membrane protein YciQ-like C-terminal" evidence="3">
    <location>
        <begin position="274"/>
        <end position="489"/>
    </location>
</feature>
<evidence type="ECO:0000256" key="1">
    <source>
        <dbReference type="SAM" id="Phobius"/>
    </source>
</evidence>